<dbReference type="InterPro" id="IPR014729">
    <property type="entry name" value="Rossmann-like_a/b/a_fold"/>
</dbReference>
<feature type="domain" description="UspA" evidence="3">
    <location>
        <begin position="201"/>
        <end position="340"/>
    </location>
</feature>
<comment type="caution">
    <text evidence="4">The sequence shown here is derived from an EMBL/GenBank/DDBJ whole genome shotgun (WGS) entry which is preliminary data.</text>
</comment>
<dbReference type="Gene3D" id="3.40.50.620">
    <property type="entry name" value="HUPs"/>
    <property type="match status" value="2"/>
</dbReference>
<dbReference type="PRINTS" id="PR01438">
    <property type="entry name" value="UNVRSLSTRESS"/>
</dbReference>
<dbReference type="Pfam" id="PF00582">
    <property type="entry name" value="Usp"/>
    <property type="match status" value="2"/>
</dbReference>
<dbReference type="SUPFAM" id="SSF52402">
    <property type="entry name" value="Adenine nucleotide alpha hydrolases-like"/>
    <property type="match status" value="2"/>
</dbReference>
<evidence type="ECO:0000313" key="5">
    <source>
        <dbReference type="Proteomes" id="UP001165092"/>
    </source>
</evidence>
<protein>
    <submittedName>
        <fullName evidence="4">Universal stress protein</fullName>
    </submittedName>
</protein>
<sequence>MRGSCDPGTRAFREEAAPAIDGDAGPEGIRGRRGHSGSVVGEGTRMDAGDGAGRGGDARAYGGVAGVDGSEGAAIALDWAAGAAQARGIGLRIVHVLTGPSGSVPGDRGRSGAVLVARERDRVRRVRPGLAVDTRVVRGEPVEALVAEAARADLLVVGSRGNGSLATVLLGSTSVGVSARAACPVVVVPAVAPRAPQPGGRVVVGVDGSPASCKALEFALAEAVRGGRGLAVVHAWQVPAQVDPMAFAAVSTMGRETVRTRNERYLSGLVAEARTRETESVRVRVRMAEKPPAEALLAAAERADLLVVGSRGRGGMAGLLLGSVSQSVLHGAVLPVAVVRNPHDRAR</sequence>
<accession>A0A9W6P7X6</accession>
<feature type="domain" description="UspA" evidence="3">
    <location>
        <begin position="65"/>
        <end position="189"/>
    </location>
</feature>
<comment type="similarity">
    <text evidence="1">Belongs to the universal stress protein A family.</text>
</comment>
<name>A0A9W6P7X6_9ACTN</name>
<evidence type="ECO:0000313" key="4">
    <source>
        <dbReference type="EMBL" id="GLU48776.1"/>
    </source>
</evidence>
<keyword evidence="5" id="KW-1185">Reference proteome</keyword>
<evidence type="ECO:0000259" key="3">
    <source>
        <dbReference type="Pfam" id="PF00582"/>
    </source>
</evidence>
<evidence type="ECO:0000256" key="2">
    <source>
        <dbReference type="SAM" id="MobiDB-lite"/>
    </source>
</evidence>
<dbReference type="InterPro" id="IPR006015">
    <property type="entry name" value="Universal_stress_UspA"/>
</dbReference>
<dbReference type="PANTHER" id="PTHR31964">
    <property type="entry name" value="ADENINE NUCLEOTIDE ALPHA HYDROLASES-LIKE SUPERFAMILY PROTEIN"/>
    <property type="match status" value="1"/>
</dbReference>
<dbReference type="AlphaFoldDB" id="A0A9W6P7X6"/>
<feature type="region of interest" description="Disordered" evidence="2">
    <location>
        <begin position="1"/>
        <end position="54"/>
    </location>
</feature>
<dbReference type="InterPro" id="IPR006016">
    <property type="entry name" value="UspA"/>
</dbReference>
<proteinExistence type="inferred from homology"/>
<gene>
    <name evidence="4" type="ORF">Nans01_31270</name>
</gene>
<evidence type="ECO:0000256" key="1">
    <source>
        <dbReference type="ARBA" id="ARBA00008791"/>
    </source>
</evidence>
<dbReference type="CDD" id="cd00293">
    <property type="entry name" value="USP-like"/>
    <property type="match status" value="1"/>
</dbReference>
<dbReference type="EMBL" id="BSQG01000005">
    <property type="protein sequence ID" value="GLU48776.1"/>
    <property type="molecule type" value="Genomic_DNA"/>
</dbReference>
<organism evidence="4 5">
    <name type="scientific">Nocardiopsis ansamitocini</name>
    <dbReference type="NCBI Taxonomy" id="1670832"/>
    <lineage>
        <taxon>Bacteria</taxon>
        <taxon>Bacillati</taxon>
        <taxon>Actinomycetota</taxon>
        <taxon>Actinomycetes</taxon>
        <taxon>Streptosporangiales</taxon>
        <taxon>Nocardiopsidaceae</taxon>
        <taxon>Nocardiopsis</taxon>
    </lineage>
</organism>
<dbReference type="Proteomes" id="UP001165092">
    <property type="component" value="Unassembled WGS sequence"/>
</dbReference>
<dbReference type="PANTHER" id="PTHR31964:SF113">
    <property type="entry name" value="USPA DOMAIN-CONTAINING PROTEIN"/>
    <property type="match status" value="1"/>
</dbReference>
<reference evidence="4" key="1">
    <citation type="submission" date="2023-02" db="EMBL/GenBank/DDBJ databases">
        <title>Nocardiopsis ansamitocini NBRC 112285.</title>
        <authorList>
            <person name="Ichikawa N."/>
            <person name="Sato H."/>
            <person name="Tonouchi N."/>
        </authorList>
    </citation>
    <scope>NUCLEOTIDE SEQUENCE</scope>
    <source>
        <strain evidence="4">NBRC 112285</strain>
    </source>
</reference>